<organism evidence="1 2">
    <name type="scientific">Deinococcus roseus</name>
    <dbReference type="NCBI Taxonomy" id="392414"/>
    <lineage>
        <taxon>Bacteria</taxon>
        <taxon>Thermotogati</taxon>
        <taxon>Deinococcota</taxon>
        <taxon>Deinococci</taxon>
        <taxon>Deinococcales</taxon>
        <taxon>Deinococcaceae</taxon>
        <taxon>Deinococcus</taxon>
    </lineage>
</organism>
<accession>A0ABQ2D1F9</accession>
<keyword evidence="2" id="KW-1185">Reference proteome</keyword>
<evidence type="ECO:0000313" key="2">
    <source>
        <dbReference type="Proteomes" id="UP000632222"/>
    </source>
</evidence>
<reference evidence="2" key="1">
    <citation type="journal article" date="2019" name="Int. J. Syst. Evol. Microbiol.">
        <title>The Global Catalogue of Microorganisms (GCM) 10K type strain sequencing project: providing services to taxonomists for standard genome sequencing and annotation.</title>
        <authorList>
            <consortium name="The Broad Institute Genomics Platform"/>
            <consortium name="The Broad Institute Genome Sequencing Center for Infectious Disease"/>
            <person name="Wu L."/>
            <person name="Ma J."/>
        </authorList>
    </citation>
    <scope>NUCLEOTIDE SEQUENCE [LARGE SCALE GENOMIC DNA]</scope>
    <source>
        <strain evidence="2">JCM 14370</strain>
    </source>
</reference>
<dbReference type="Proteomes" id="UP000632222">
    <property type="component" value="Unassembled WGS sequence"/>
</dbReference>
<name>A0ABQ2D1F9_9DEIO</name>
<sequence>MRIGSFEEKPSSIRHLCTWISFRDMVHLTEVCLRQPSTGFSVVYGISNNTRNFADNSLLYGWGYQPQDNAELHLPDLLQQGGRLVELQDLPIGGIFTDREYPDKYR</sequence>
<proteinExistence type="predicted"/>
<gene>
    <name evidence="1" type="ORF">GCM10008938_29490</name>
</gene>
<protein>
    <submittedName>
        <fullName evidence="1">Uncharacterized protein</fullName>
    </submittedName>
</protein>
<dbReference type="EMBL" id="BMOD01000011">
    <property type="protein sequence ID" value="GGJ41540.1"/>
    <property type="molecule type" value="Genomic_DNA"/>
</dbReference>
<evidence type="ECO:0000313" key="1">
    <source>
        <dbReference type="EMBL" id="GGJ41540.1"/>
    </source>
</evidence>
<comment type="caution">
    <text evidence="1">The sequence shown here is derived from an EMBL/GenBank/DDBJ whole genome shotgun (WGS) entry which is preliminary data.</text>
</comment>
<dbReference type="RefSeq" id="WP_189003598.1">
    <property type="nucleotide sequence ID" value="NZ_BMOD01000011.1"/>
</dbReference>